<evidence type="ECO:0000313" key="4">
    <source>
        <dbReference type="EMBL" id="SDZ84063.1"/>
    </source>
</evidence>
<dbReference type="PANTHER" id="PTHR43080">
    <property type="entry name" value="CBS DOMAIN-CONTAINING PROTEIN CBSX3, MITOCHONDRIAL"/>
    <property type="match status" value="1"/>
</dbReference>
<sequence length="113" mass="12131">MRDEDVGFVPILENDKYVGVVTDRDIVVKGLAKGTPDNIQASDIMTEKIITGYLDMKVDEAARLMQEHQIKRLVVVDNDSLSGVVSLGDLGVEGADDVAADIVSEVSKGKGNN</sequence>
<organism evidence="4 5">
    <name type="scientific">Thalassobacillus cyri</name>
    <dbReference type="NCBI Taxonomy" id="571932"/>
    <lineage>
        <taxon>Bacteria</taxon>
        <taxon>Bacillati</taxon>
        <taxon>Bacillota</taxon>
        <taxon>Bacilli</taxon>
        <taxon>Bacillales</taxon>
        <taxon>Bacillaceae</taxon>
        <taxon>Thalassobacillus</taxon>
    </lineage>
</organism>
<dbReference type="SUPFAM" id="SSF54631">
    <property type="entry name" value="CBS-domain pair"/>
    <property type="match status" value="1"/>
</dbReference>
<evidence type="ECO:0000256" key="1">
    <source>
        <dbReference type="ARBA" id="ARBA00023122"/>
    </source>
</evidence>
<name>A0A1H3WAB7_9BACI</name>
<gene>
    <name evidence="4" type="ORF">SAMN05421743_101382</name>
</gene>
<accession>A0A1H3WAB7</accession>
<dbReference type="OrthoDB" id="9802114at2"/>
<dbReference type="AlphaFoldDB" id="A0A1H3WAB7"/>
<dbReference type="PROSITE" id="PS51371">
    <property type="entry name" value="CBS"/>
    <property type="match status" value="1"/>
</dbReference>
<dbReference type="InterPro" id="IPR000644">
    <property type="entry name" value="CBS_dom"/>
</dbReference>
<proteinExistence type="predicted"/>
<protein>
    <submittedName>
        <fullName evidence="4">CBS domain-containing protein</fullName>
    </submittedName>
</protein>
<dbReference type="Gene3D" id="3.10.580.10">
    <property type="entry name" value="CBS-domain"/>
    <property type="match status" value="1"/>
</dbReference>
<keyword evidence="5" id="KW-1185">Reference proteome</keyword>
<dbReference type="Pfam" id="PF00571">
    <property type="entry name" value="CBS"/>
    <property type="match status" value="2"/>
</dbReference>
<dbReference type="InterPro" id="IPR046342">
    <property type="entry name" value="CBS_dom_sf"/>
</dbReference>
<dbReference type="Proteomes" id="UP000198584">
    <property type="component" value="Unassembled WGS sequence"/>
</dbReference>
<evidence type="ECO:0000256" key="2">
    <source>
        <dbReference type="PROSITE-ProRule" id="PRU00703"/>
    </source>
</evidence>
<feature type="domain" description="CBS" evidence="3">
    <location>
        <begin position="45"/>
        <end position="102"/>
    </location>
</feature>
<reference evidence="4 5" key="1">
    <citation type="submission" date="2016-10" db="EMBL/GenBank/DDBJ databases">
        <authorList>
            <person name="de Groot N.N."/>
        </authorList>
    </citation>
    <scope>NUCLEOTIDE SEQUENCE [LARGE SCALE GENOMIC DNA]</scope>
    <source>
        <strain evidence="4 5">CCM7597</strain>
    </source>
</reference>
<dbReference type="STRING" id="571932.SAMN05421743_101382"/>
<dbReference type="InterPro" id="IPR051257">
    <property type="entry name" value="Diverse_CBS-Domain"/>
</dbReference>
<evidence type="ECO:0000259" key="3">
    <source>
        <dbReference type="PROSITE" id="PS51371"/>
    </source>
</evidence>
<keyword evidence="1 2" id="KW-0129">CBS domain</keyword>
<dbReference type="SMART" id="SM00116">
    <property type="entry name" value="CBS"/>
    <property type="match status" value="1"/>
</dbReference>
<dbReference type="PANTHER" id="PTHR43080:SF2">
    <property type="entry name" value="CBS DOMAIN-CONTAINING PROTEIN"/>
    <property type="match status" value="1"/>
</dbReference>
<dbReference type="EMBL" id="FNQR01000001">
    <property type="protein sequence ID" value="SDZ84063.1"/>
    <property type="molecule type" value="Genomic_DNA"/>
</dbReference>
<evidence type="ECO:0000313" key="5">
    <source>
        <dbReference type="Proteomes" id="UP000198584"/>
    </source>
</evidence>